<evidence type="ECO:0000256" key="1">
    <source>
        <dbReference type="ARBA" id="ARBA00010134"/>
    </source>
</evidence>
<proteinExistence type="inferred from homology"/>
<name>A0ABW9A7P6_9BURK</name>
<keyword evidence="4" id="KW-1185">Reference proteome</keyword>
<dbReference type="InterPro" id="IPR011990">
    <property type="entry name" value="TPR-like_helical_dom_sf"/>
</dbReference>
<dbReference type="Gene3D" id="3.40.50.1460">
    <property type="match status" value="1"/>
</dbReference>
<dbReference type="Proteomes" id="UP001629246">
    <property type="component" value="Unassembled WGS sequence"/>
</dbReference>
<dbReference type="PANTHER" id="PTHR22576:SF37">
    <property type="entry name" value="MUCOSA-ASSOCIATED LYMPHOID TISSUE LYMPHOMA TRANSLOCATION PROTEIN 1"/>
    <property type="match status" value="1"/>
</dbReference>
<dbReference type="PANTHER" id="PTHR22576">
    <property type="entry name" value="MUCOSA ASSOCIATED LYMPHOID TISSUE LYMPHOMA TRANSLOCATION PROTEIN 1/PARACASPASE"/>
    <property type="match status" value="1"/>
</dbReference>
<dbReference type="InterPro" id="IPR029030">
    <property type="entry name" value="Caspase-like_dom_sf"/>
</dbReference>
<reference evidence="3 4" key="1">
    <citation type="journal article" date="2024" name="Chem. Sci.">
        <title>Discovery of megapolipeptins by genome mining of a Burkholderiales bacteria collection.</title>
        <authorList>
            <person name="Paulo B.S."/>
            <person name="Recchia M.J.J."/>
            <person name="Lee S."/>
            <person name="Fergusson C.H."/>
            <person name="Romanowski S.B."/>
            <person name="Hernandez A."/>
            <person name="Krull N."/>
            <person name="Liu D.Y."/>
            <person name="Cavanagh H."/>
            <person name="Bos A."/>
            <person name="Gray C.A."/>
            <person name="Murphy B.T."/>
            <person name="Linington R.G."/>
            <person name="Eustaquio A.S."/>
        </authorList>
    </citation>
    <scope>NUCLEOTIDE SEQUENCE [LARGE SCALE GENOMIC DNA]</scope>
    <source>
        <strain evidence="3 4">RL21-008-BIB-A</strain>
    </source>
</reference>
<feature type="domain" description="Peptidase C14A caspase catalytic" evidence="2">
    <location>
        <begin position="45"/>
        <end position="265"/>
    </location>
</feature>
<sequence>MNGIVRGQDRMMRRAILLGAGAMAAGVPRWLLAQAQGMEQVSLSIGINNYKSVDRLVNAVPDARLMHETFARLGAHGDLFSNLETPTLKRAIGDFVGKMKNRNVGIAWFFFSGHGVVIEGKNLLLGTDVTMQSPATLRSSGVDLDSLRGMLEQVKPRIAVVIVDACRNNPFQTRGLERRDKGLVPDAWDGTLVAYSTAEFTKALDWSDKKNGPYATALSAVLSDPHARDLEDVFRVVQKQVFDATGKKQIPGFYSELRSQVWLDAGKVSLRSLPQTALAQRGNSTTGRSVALRASRADLVLDDQYEGTSGGEWATLTHQLEIGAPRMDGFEAADTIKRANQHNASDRDLCLAGLLLEAGDRSLNQGVQKNRGLAAKFYERAAMRGYVPAQTLLGELAYERQDYVQSYKWLSVAARSGYGRPKMDLAQLTGEGRGTPQDTAKAVGMMIESVKSLPEFSGEGLEQAKETAKALQQMFGPTGVKKP</sequence>
<comment type="caution">
    <text evidence="3">The sequence shown here is derived from an EMBL/GenBank/DDBJ whole genome shotgun (WGS) entry which is preliminary data.</text>
</comment>
<dbReference type="InterPro" id="IPR052039">
    <property type="entry name" value="Caspase-related_regulators"/>
</dbReference>
<evidence type="ECO:0000313" key="4">
    <source>
        <dbReference type="Proteomes" id="UP001629246"/>
    </source>
</evidence>
<gene>
    <name evidence="3" type="ORF">PQR62_05490</name>
</gene>
<dbReference type="SMART" id="SM00115">
    <property type="entry name" value="CASc"/>
    <property type="match status" value="1"/>
</dbReference>
<dbReference type="EMBL" id="JAQQFM010000002">
    <property type="protein sequence ID" value="MFL9923702.1"/>
    <property type="molecule type" value="Genomic_DNA"/>
</dbReference>
<dbReference type="Gene3D" id="1.25.40.10">
    <property type="entry name" value="Tetratricopeptide repeat domain"/>
    <property type="match status" value="1"/>
</dbReference>
<dbReference type="SUPFAM" id="SSF81901">
    <property type="entry name" value="HCP-like"/>
    <property type="match status" value="1"/>
</dbReference>
<accession>A0ABW9A7P6</accession>
<protein>
    <submittedName>
        <fullName evidence="3">Caspase family protein</fullName>
    </submittedName>
</protein>
<comment type="similarity">
    <text evidence="1">Belongs to the peptidase C14A family.</text>
</comment>
<dbReference type="RefSeq" id="WP_408155583.1">
    <property type="nucleotide sequence ID" value="NZ_JAQQFM010000002.1"/>
</dbReference>
<evidence type="ECO:0000313" key="3">
    <source>
        <dbReference type="EMBL" id="MFL9923702.1"/>
    </source>
</evidence>
<dbReference type="Pfam" id="PF00656">
    <property type="entry name" value="Peptidase_C14"/>
    <property type="match status" value="1"/>
</dbReference>
<dbReference type="InterPro" id="IPR006597">
    <property type="entry name" value="Sel1-like"/>
</dbReference>
<dbReference type="InterPro" id="IPR015917">
    <property type="entry name" value="Pept_C14A"/>
</dbReference>
<dbReference type="SUPFAM" id="SSF52129">
    <property type="entry name" value="Caspase-like"/>
    <property type="match status" value="1"/>
</dbReference>
<dbReference type="InterPro" id="IPR011600">
    <property type="entry name" value="Pept_C14_caspase"/>
</dbReference>
<evidence type="ECO:0000259" key="2">
    <source>
        <dbReference type="SMART" id="SM00115"/>
    </source>
</evidence>
<dbReference type="SMART" id="SM00671">
    <property type="entry name" value="SEL1"/>
    <property type="match status" value="2"/>
</dbReference>
<organism evidence="3 4">
    <name type="scientific">Herbaspirillum lusitanum</name>
    <dbReference type="NCBI Taxonomy" id="213312"/>
    <lineage>
        <taxon>Bacteria</taxon>
        <taxon>Pseudomonadati</taxon>
        <taxon>Pseudomonadota</taxon>
        <taxon>Betaproteobacteria</taxon>
        <taxon>Burkholderiales</taxon>
        <taxon>Oxalobacteraceae</taxon>
        <taxon>Herbaspirillum</taxon>
    </lineage>
</organism>